<sequence length="91" mass="10322">MALKCEMDMGETRIIQIGIHSIHDDLFNILSAEYEMSEKYTGNIVGSGQADIEKHILRAMVTPPEPGTYLLKYIYQIGMETFVEVVEVKVK</sequence>
<dbReference type="RefSeq" id="WP_018595231.1">
    <property type="nucleotide sequence ID" value="NZ_AP031416.1"/>
</dbReference>
<reference evidence="1 2" key="1">
    <citation type="submission" date="2019-04" db="EMBL/GenBank/DDBJ databases">
        <authorList>
            <person name="Schori C."/>
            <person name="Ahrens C."/>
        </authorList>
    </citation>
    <scope>NUCLEOTIDE SEQUENCE [LARGE SCALE GENOMIC DNA]</scope>
    <source>
        <strain evidence="1 2">DSM 2950</strain>
    </source>
</reference>
<protein>
    <submittedName>
        <fullName evidence="1">Uncharacterized protein</fullName>
    </submittedName>
</protein>
<proteinExistence type="predicted"/>
<accession>A0A7G5N106</accession>
<evidence type="ECO:0000313" key="1">
    <source>
        <dbReference type="EMBL" id="QMW80549.1"/>
    </source>
</evidence>
<gene>
    <name evidence="1" type="ORF">E5259_24805</name>
</gene>
<evidence type="ECO:0000313" key="2">
    <source>
        <dbReference type="Proteomes" id="UP000515789"/>
    </source>
</evidence>
<dbReference type="AlphaFoldDB" id="A0A7G5N106"/>
<organism evidence="1 2">
    <name type="scientific">Blautia producta</name>
    <dbReference type="NCBI Taxonomy" id="33035"/>
    <lineage>
        <taxon>Bacteria</taxon>
        <taxon>Bacillati</taxon>
        <taxon>Bacillota</taxon>
        <taxon>Clostridia</taxon>
        <taxon>Lachnospirales</taxon>
        <taxon>Lachnospiraceae</taxon>
        <taxon>Blautia</taxon>
    </lineage>
</organism>
<dbReference type="GeneID" id="75053993"/>
<dbReference type="EMBL" id="CP039126">
    <property type="protein sequence ID" value="QMW80549.1"/>
    <property type="molecule type" value="Genomic_DNA"/>
</dbReference>
<dbReference type="Proteomes" id="UP000515789">
    <property type="component" value="Chromosome"/>
</dbReference>
<name>A0A7G5N106_9FIRM</name>